<dbReference type="Proteomes" id="UP000488299">
    <property type="component" value="Unassembled WGS sequence"/>
</dbReference>
<gene>
    <name evidence="1" type="ORF">F5984_13220</name>
</gene>
<name>A0A7J5TYC0_9BACT</name>
<keyword evidence="2" id="KW-1185">Reference proteome</keyword>
<dbReference type="Pfam" id="PF06199">
    <property type="entry name" value="Phage_tail_2"/>
    <property type="match status" value="1"/>
</dbReference>
<evidence type="ECO:0008006" key="3">
    <source>
        <dbReference type="Google" id="ProtNLM"/>
    </source>
</evidence>
<proteinExistence type="predicted"/>
<organism evidence="1 2">
    <name type="scientific">Rudanella paleaurantiibacter</name>
    <dbReference type="NCBI Taxonomy" id="2614655"/>
    <lineage>
        <taxon>Bacteria</taxon>
        <taxon>Pseudomonadati</taxon>
        <taxon>Bacteroidota</taxon>
        <taxon>Cytophagia</taxon>
        <taxon>Cytophagales</taxon>
        <taxon>Cytophagaceae</taxon>
        <taxon>Rudanella</taxon>
    </lineage>
</organism>
<reference evidence="1 2" key="1">
    <citation type="submission" date="2019-10" db="EMBL/GenBank/DDBJ databases">
        <title>Rudanella paleaurantiibacter sp. nov., isolated from sludge.</title>
        <authorList>
            <person name="Xu S.Q."/>
        </authorList>
    </citation>
    <scope>NUCLEOTIDE SEQUENCE [LARGE SCALE GENOMIC DNA]</scope>
    <source>
        <strain evidence="1 2">HX-22-17</strain>
    </source>
</reference>
<evidence type="ECO:0000313" key="2">
    <source>
        <dbReference type="Proteomes" id="UP000488299"/>
    </source>
</evidence>
<dbReference type="RefSeq" id="WP_152124744.1">
    <property type="nucleotide sequence ID" value="NZ_WELI01000005.1"/>
</dbReference>
<evidence type="ECO:0000313" key="1">
    <source>
        <dbReference type="EMBL" id="KAB7730138.1"/>
    </source>
</evidence>
<dbReference type="AlphaFoldDB" id="A0A7J5TYC0"/>
<dbReference type="InterPro" id="IPR011855">
    <property type="entry name" value="Phgtail_TP901_1"/>
</dbReference>
<sequence>MAEKLNGTLVRLEVESVTPGTWLLVSEETSQTERLNVDKIDVTSKDNGGWREEIPGLKSGENTFEVLVDRATSAGKINYSALRAMLLSREIKNWRIRIDATQDIGVTFKGFLTSCETTAEMETAYRASLGLSITTQPVEGNLTA</sequence>
<dbReference type="EMBL" id="WELI01000005">
    <property type="protein sequence ID" value="KAB7730138.1"/>
    <property type="molecule type" value="Genomic_DNA"/>
</dbReference>
<comment type="caution">
    <text evidence="1">The sequence shown here is derived from an EMBL/GenBank/DDBJ whole genome shotgun (WGS) entry which is preliminary data.</text>
</comment>
<dbReference type="Gene3D" id="4.10.410.40">
    <property type="match status" value="1"/>
</dbReference>
<protein>
    <recommendedName>
        <fullName evidence="3">Phage tail protein</fullName>
    </recommendedName>
</protein>
<accession>A0A7J5TYC0</accession>